<feature type="repeat" description="RCC1" evidence="3">
    <location>
        <begin position="377"/>
        <end position="433"/>
    </location>
</feature>
<evidence type="ECO:0000256" key="3">
    <source>
        <dbReference type="PROSITE-ProRule" id="PRU00235"/>
    </source>
</evidence>
<dbReference type="PROSITE" id="PS00626">
    <property type="entry name" value="RCC1_2"/>
    <property type="match status" value="4"/>
</dbReference>
<evidence type="ECO:0000259" key="5">
    <source>
        <dbReference type="Pfam" id="PF25390"/>
    </source>
</evidence>
<feature type="repeat" description="RCC1" evidence="3">
    <location>
        <begin position="262"/>
        <end position="319"/>
    </location>
</feature>
<feature type="repeat" description="RCC1" evidence="3">
    <location>
        <begin position="127"/>
        <end position="185"/>
    </location>
</feature>
<dbReference type="STRING" id="94208.A0A2S4L5M0"/>
<dbReference type="Pfam" id="PF25390">
    <property type="entry name" value="WD40_RLD"/>
    <property type="match status" value="1"/>
</dbReference>
<protein>
    <submittedName>
        <fullName evidence="6">Protein pim1</fullName>
    </submittedName>
</protein>
<dbReference type="SUPFAM" id="SSF50985">
    <property type="entry name" value="RCC1/BLIP-II"/>
    <property type="match status" value="1"/>
</dbReference>
<dbReference type="PRINTS" id="PR00633">
    <property type="entry name" value="RCCNDNSATION"/>
</dbReference>
<dbReference type="GO" id="GO:0005085">
    <property type="term" value="F:guanyl-nucleotide exchange factor activity"/>
    <property type="evidence" value="ECO:0007669"/>
    <property type="project" value="TreeGrafter"/>
</dbReference>
<dbReference type="PANTHER" id="PTHR45982">
    <property type="entry name" value="REGULATOR OF CHROMOSOME CONDENSATION"/>
    <property type="match status" value="1"/>
</dbReference>
<dbReference type="AlphaFoldDB" id="A0A2S4L5M0"/>
<dbReference type="InterPro" id="IPR009091">
    <property type="entry name" value="RCC1/BLIP-II"/>
</dbReference>
<dbReference type="PANTHER" id="PTHR45982:SF1">
    <property type="entry name" value="REGULATOR OF CHROMOSOME CONDENSATION"/>
    <property type="match status" value="1"/>
</dbReference>
<feature type="repeat" description="RCC1" evidence="3">
    <location>
        <begin position="320"/>
        <end position="376"/>
    </location>
</feature>
<feature type="compositionally biased region" description="Low complexity" evidence="4">
    <location>
        <begin position="53"/>
        <end position="63"/>
    </location>
</feature>
<dbReference type="GO" id="GO:0005737">
    <property type="term" value="C:cytoplasm"/>
    <property type="evidence" value="ECO:0007669"/>
    <property type="project" value="TreeGrafter"/>
</dbReference>
<dbReference type="PROSITE" id="PS00625">
    <property type="entry name" value="RCC1_1"/>
    <property type="match status" value="1"/>
</dbReference>
<feature type="repeat" description="RCC1" evidence="3">
    <location>
        <begin position="186"/>
        <end position="261"/>
    </location>
</feature>
<evidence type="ECO:0000313" key="6">
    <source>
        <dbReference type="EMBL" id="POR37745.1"/>
    </source>
</evidence>
<keyword evidence="1" id="KW-0344">Guanine-nucleotide releasing factor</keyword>
<name>A0A2S4L5M0_9HYPO</name>
<evidence type="ECO:0000256" key="2">
    <source>
        <dbReference type="ARBA" id="ARBA00022737"/>
    </source>
</evidence>
<feature type="repeat" description="RCC1" evidence="3">
    <location>
        <begin position="434"/>
        <end position="501"/>
    </location>
</feature>
<dbReference type="Proteomes" id="UP000237481">
    <property type="component" value="Unassembled WGS sequence"/>
</dbReference>
<organism evidence="6 7">
    <name type="scientific">Tolypocladium paradoxum</name>
    <dbReference type="NCBI Taxonomy" id="94208"/>
    <lineage>
        <taxon>Eukaryota</taxon>
        <taxon>Fungi</taxon>
        <taxon>Dikarya</taxon>
        <taxon>Ascomycota</taxon>
        <taxon>Pezizomycotina</taxon>
        <taxon>Sordariomycetes</taxon>
        <taxon>Hypocreomycetidae</taxon>
        <taxon>Hypocreales</taxon>
        <taxon>Ophiocordycipitaceae</taxon>
        <taxon>Tolypocladium</taxon>
    </lineage>
</organism>
<feature type="compositionally biased region" description="Polar residues" evidence="4">
    <location>
        <begin position="12"/>
        <end position="22"/>
    </location>
</feature>
<dbReference type="Gene3D" id="2.130.10.30">
    <property type="entry name" value="Regulator of chromosome condensation 1/beta-lactamase-inhibitor protein II"/>
    <property type="match status" value="1"/>
</dbReference>
<dbReference type="InterPro" id="IPR051553">
    <property type="entry name" value="Ran_GTPase-activating"/>
</dbReference>
<dbReference type="InterPro" id="IPR000408">
    <property type="entry name" value="Reg_chr_condens"/>
</dbReference>
<feature type="region of interest" description="Disordered" evidence="4">
    <location>
        <begin position="1"/>
        <end position="111"/>
    </location>
</feature>
<feature type="compositionally biased region" description="Polar residues" evidence="4">
    <location>
        <begin position="91"/>
        <end position="109"/>
    </location>
</feature>
<accession>A0A2S4L5M0</accession>
<keyword evidence="7" id="KW-1185">Reference proteome</keyword>
<dbReference type="InterPro" id="IPR058923">
    <property type="entry name" value="RCC1-like_dom"/>
</dbReference>
<reference evidence="6 7" key="1">
    <citation type="submission" date="2018-01" db="EMBL/GenBank/DDBJ databases">
        <title>Harnessing the power of phylogenomics to disentangle the directionality and signatures of interkingdom host jumping in the parasitic fungal genus Tolypocladium.</title>
        <authorList>
            <person name="Quandt C.A."/>
            <person name="Patterson W."/>
            <person name="Spatafora J.W."/>
        </authorList>
    </citation>
    <scope>NUCLEOTIDE SEQUENCE [LARGE SCALE GENOMIC DNA]</scope>
    <source>
        <strain evidence="6 7">NRBC 100945</strain>
    </source>
</reference>
<evidence type="ECO:0000256" key="1">
    <source>
        <dbReference type="ARBA" id="ARBA00022658"/>
    </source>
</evidence>
<dbReference type="OrthoDB" id="61110at2759"/>
<keyword evidence="2" id="KW-0677">Repeat</keyword>
<sequence>MPPKRVIAKRQTAPTSAAQAGASSKRAFRPNVSAVRKQSGSSASKILPTDQLSNVAAPSVASASHKRKDAASDDTKQRASKTTKIGAGPTQKPSRAAVSNKSKTTTTEVPRSRALITPLNQAPTQALAVFPVGLGECGELGLGPSQTGIYRPCFNPYLDPNGPPSKFHVVQLSCGGMHTVALTADNEIITWGVNDNYALGRVTEWDGVFRDIDAGSGHEEDGELNPYESTPTAIPANNFPPGTRFVQVAAGDSCSFALTDHGLVYGWGTFRNAAGDEQFGYDGNGEFIKWQKTPIQIRGLGTIAQIACGANHALALDVKGNIWGWGAHEQNQLGHRLFGRHYDNIQHLTPRRVEVCRNKAKYIASGEYHAFAIDKKDNVWAWGLNSFGEAGYIKGAGGDSALLPYPMKIPDLCGKGVTVIDGGAHHSAAISGAAEFLVWGRIDGGQLGINFTTEQLGDEDLIRYDERNKPRICLRPTIVPNIGDAVYVACGTDHTIFINKEGSAYASGIGSSGQLGLGSDDDVNVVQKIRSKDLKERMLTWAGAGGQFSIVAGPAKNA</sequence>
<comment type="caution">
    <text evidence="6">The sequence shown here is derived from an EMBL/GenBank/DDBJ whole genome shotgun (WGS) entry which is preliminary data.</text>
</comment>
<evidence type="ECO:0000313" key="7">
    <source>
        <dbReference type="Proteomes" id="UP000237481"/>
    </source>
</evidence>
<feature type="domain" description="RCC1-like" evidence="5">
    <location>
        <begin position="129"/>
        <end position="551"/>
    </location>
</feature>
<dbReference type="PROSITE" id="PS50012">
    <property type="entry name" value="RCC1_3"/>
    <property type="match status" value="6"/>
</dbReference>
<proteinExistence type="predicted"/>
<gene>
    <name evidence="6" type="ORF">TPAR_02067</name>
</gene>
<dbReference type="EMBL" id="PKSG01000211">
    <property type="protein sequence ID" value="POR37745.1"/>
    <property type="molecule type" value="Genomic_DNA"/>
</dbReference>
<evidence type="ECO:0000256" key="4">
    <source>
        <dbReference type="SAM" id="MobiDB-lite"/>
    </source>
</evidence>